<keyword evidence="2 5" id="KW-0489">Methyltransferase</keyword>
<dbReference type="InterPro" id="IPR026024">
    <property type="entry name" value="Chemotaxis_MeTrfase_CheR"/>
</dbReference>
<dbReference type="Gene3D" id="1.10.155.10">
    <property type="entry name" value="Chemotaxis receptor methyltransferase CheR, N-terminal domain"/>
    <property type="match status" value="1"/>
</dbReference>
<comment type="catalytic activity">
    <reaction evidence="1 5">
        <text>L-glutamyl-[protein] + S-adenosyl-L-methionine = [protein]-L-glutamate 5-O-methyl ester + S-adenosyl-L-homocysteine</text>
        <dbReference type="Rhea" id="RHEA:24452"/>
        <dbReference type="Rhea" id="RHEA-COMP:10208"/>
        <dbReference type="Rhea" id="RHEA-COMP:10311"/>
        <dbReference type="ChEBI" id="CHEBI:29973"/>
        <dbReference type="ChEBI" id="CHEBI:57856"/>
        <dbReference type="ChEBI" id="CHEBI:59789"/>
        <dbReference type="ChEBI" id="CHEBI:82795"/>
        <dbReference type="EC" id="2.1.1.80"/>
    </reaction>
</comment>
<dbReference type="CDD" id="cd02440">
    <property type="entry name" value="AdoMet_MTases"/>
    <property type="match status" value="1"/>
</dbReference>
<dbReference type="InterPro" id="IPR050903">
    <property type="entry name" value="Bact_Chemotaxis_MeTrfase"/>
</dbReference>
<feature type="binding site" evidence="6">
    <location>
        <position position="178"/>
    </location>
    <ligand>
        <name>S-adenosyl-L-methionine</name>
        <dbReference type="ChEBI" id="CHEBI:59789"/>
    </ligand>
</feature>
<dbReference type="Proteomes" id="UP000252174">
    <property type="component" value="Unassembled WGS sequence"/>
</dbReference>
<dbReference type="SUPFAM" id="SSF53335">
    <property type="entry name" value="S-adenosyl-L-methionine-dependent methyltransferases"/>
    <property type="match status" value="1"/>
</dbReference>
<evidence type="ECO:0000256" key="6">
    <source>
        <dbReference type="PIRSR" id="PIRSR000410-1"/>
    </source>
</evidence>
<dbReference type="InterPro" id="IPR000780">
    <property type="entry name" value="CheR_MeTrfase"/>
</dbReference>
<feature type="domain" description="CheR-type methyltransferase" evidence="7">
    <location>
        <begin position="36"/>
        <end position="308"/>
    </location>
</feature>
<dbReference type="Pfam" id="PF01739">
    <property type="entry name" value="CheR"/>
    <property type="match status" value="1"/>
</dbReference>
<evidence type="ECO:0000256" key="1">
    <source>
        <dbReference type="ARBA" id="ARBA00001541"/>
    </source>
</evidence>
<feature type="binding site" evidence="6">
    <location>
        <position position="115"/>
    </location>
    <ligand>
        <name>S-adenosyl-L-methionine</name>
        <dbReference type="ChEBI" id="CHEBI:59789"/>
    </ligand>
</feature>
<evidence type="ECO:0000256" key="4">
    <source>
        <dbReference type="ARBA" id="ARBA00022691"/>
    </source>
</evidence>
<gene>
    <name evidence="8" type="ORF">DFR45_102260</name>
</gene>
<proteinExistence type="predicted"/>
<dbReference type="EC" id="2.1.1.80" evidence="5"/>
<dbReference type="PANTHER" id="PTHR24422:SF19">
    <property type="entry name" value="CHEMOTAXIS PROTEIN METHYLTRANSFERASE"/>
    <property type="match status" value="1"/>
</dbReference>
<protein>
    <recommendedName>
        <fullName evidence="5">Chemotaxis protein methyltransferase</fullName>
        <ecNumber evidence="5">2.1.1.80</ecNumber>
    </recommendedName>
</protein>
<dbReference type="GO" id="GO:0032259">
    <property type="term" value="P:methylation"/>
    <property type="evidence" value="ECO:0007669"/>
    <property type="project" value="UniProtKB-KW"/>
</dbReference>
<dbReference type="PRINTS" id="PR00996">
    <property type="entry name" value="CHERMTFRASE"/>
</dbReference>
<dbReference type="InterPro" id="IPR029063">
    <property type="entry name" value="SAM-dependent_MTases_sf"/>
</dbReference>
<evidence type="ECO:0000256" key="5">
    <source>
        <dbReference type="PIRNR" id="PIRNR000410"/>
    </source>
</evidence>
<evidence type="ECO:0000256" key="3">
    <source>
        <dbReference type="ARBA" id="ARBA00022679"/>
    </source>
</evidence>
<feature type="binding site" evidence="6">
    <location>
        <position position="117"/>
    </location>
    <ligand>
        <name>S-adenosyl-L-methionine</name>
        <dbReference type="ChEBI" id="CHEBI:59789"/>
    </ligand>
</feature>
<dbReference type="PROSITE" id="PS50123">
    <property type="entry name" value="CHER"/>
    <property type="match status" value="1"/>
</dbReference>
<organism evidence="8 9">
    <name type="scientific">Extensimonas vulgaris</name>
    <dbReference type="NCBI Taxonomy" id="1031594"/>
    <lineage>
        <taxon>Bacteria</taxon>
        <taxon>Pseudomonadati</taxon>
        <taxon>Pseudomonadota</taxon>
        <taxon>Betaproteobacteria</taxon>
        <taxon>Burkholderiales</taxon>
        <taxon>Comamonadaceae</taxon>
        <taxon>Extensimonas</taxon>
    </lineage>
</organism>
<dbReference type="InterPro" id="IPR036804">
    <property type="entry name" value="CheR_N_sf"/>
</dbReference>
<keyword evidence="9" id="KW-1185">Reference proteome</keyword>
<evidence type="ECO:0000313" key="8">
    <source>
        <dbReference type="EMBL" id="RCX10858.1"/>
    </source>
</evidence>
<dbReference type="Gene3D" id="3.40.50.150">
    <property type="entry name" value="Vaccinia Virus protein VP39"/>
    <property type="match status" value="1"/>
</dbReference>
<feature type="binding site" evidence="6">
    <location>
        <begin position="254"/>
        <end position="255"/>
    </location>
    <ligand>
        <name>S-adenosyl-L-methionine</name>
        <dbReference type="ChEBI" id="CHEBI:59789"/>
    </ligand>
</feature>
<dbReference type="PIRSF" id="PIRSF000410">
    <property type="entry name" value="CheR"/>
    <property type="match status" value="1"/>
</dbReference>
<evidence type="ECO:0000256" key="2">
    <source>
        <dbReference type="ARBA" id="ARBA00022603"/>
    </source>
</evidence>
<dbReference type="SMART" id="SM00138">
    <property type="entry name" value="MeTrc"/>
    <property type="match status" value="1"/>
</dbReference>
<evidence type="ECO:0000259" key="7">
    <source>
        <dbReference type="PROSITE" id="PS50123"/>
    </source>
</evidence>
<dbReference type="SUPFAM" id="SSF47757">
    <property type="entry name" value="Chemotaxis receptor methyltransferase CheR, N-terminal domain"/>
    <property type="match status" value="1"/>
</dbReference>
<evidence type="ECO:0000313" key="9">
    <source>
        <dbReference type="Proteomes" id="UP000252174"/>
    </source>
</evidence>
<sequence>MDAMVRPAPAQEGRVQKRAVAARHAADAALATDAALQSREFAWTPADFARVRKLIYEHAGISLHEGKQAMVYSRLARRLRETGHRSFREYLDWLESQDPREGGEWQEFVDALTTNLTAFFREPHHFELLAAHLRSKPAGTPWHAWCSAASTGEEPYSIAMTVVETLGPHAPFKLMASDIDMHALKKAAEGVYRLDSLKGLSAERLQRFFLRGKGANAGLARVKPELRRLIEFLQVNLVSDSWPFKEPFDFVFCRNVMIYFDAPTQRRVLERIHRVLKPGGLLFVGHAENFSEARDLFTLRGKTVYERR</sequence>
<feature type="binding site" evidence="6">
    <location>
        <position position="121"/>
    </location>
    <ligand>
        <name>S-adenosyl-L-methionine</name>
        <dbReference type="ChEBI" id="CHEBI:59789"/>
    </ligand>
</feature>
<dbReference type="InterPro" id="IPR022642">
    <property type="entry name" value="CheR_C"/>
</dbReference>
<dbReference type="InterPro" id="IPR022641">
    <property type="entry name" value="CheR_N"/>
</dbReference>
<dbReference type="Pfam" id="PF03705">
    <property type="entry name" value="CheR_N"/>
    <property type="match status" value="1"/>
</dbReference>
<dbReference type="EMBL" id="QPJU01000002">
    <property type="protein sequence ID" value="RCX10858.1"/>
    <property type="molecule type" value="Genomic_DNA"/>
</dbReference>
<accession>A0A369AR85</accession>
<dbReference type="AlphaFoldDB" id="A0A369AR85"/>
<feature type="binding site" evidence="6">
    <location>
        <begin position="236"/>
        <end position="237"/>
    </location>
    <ligand>
        <name>S-adenosyl-L-methionine</name>
        <dbReference type="ChEBI" id="CHEBI:59789"/>
    </ligand>
</feature>
<keyword evidence="3 5" id="KW-0808">Transferase</keyword>
<dbReference type="GO" id="GO:0008983">
    <property type="term" value="F:protein-glutamate O-methyltransferase activity"/>
    <property type="evidence" value="ECO:0007669"/>
    <property type="project" value="UniProtKB-EC"/>
</dbReference>
<feature type="binding site" evidence="6">
    <location>
        <position position="154"/>
    </location>
    <ligand>
        <name>S-adenosyl-L-methionine</name>
        <dbReference type="ChEBI" id="CHEBI:59789"/>
    </ligand>
</feature>
<comment type="caution">
    <text evidence="8">The sequence shown here is derived from an EMBL/GenBank/DDBJ whole genome shotgun (WGS) entry which is preliminary data.</text>
</comment>
<reference evidence="8 9" key="1">
    <citation type="submission" date="2018-07" db="EMBL/GenBank/DDBJ databases">
        <title>Genomic Encyclopedia of Type Strains, Phase IV (KMG-IV): sequencing the most valuable type-strain genomes for metagenomic binning, comparative biology and taxonomic classification.</title>
        <authorList>
            <person name="Goeker M."/>
        </authorList>
    </citation>
    <scope>NUCLEOTIDE SEQUENCE [LARGE SCALE GENOMIC DNA]</scope>
    <source>
        <strain evidence="8 9">DSM 100911</strain>
    </source>
</reference>
<comment type="function">
    <text evidence="5">Methylation of the membrane-bound methyl-accepting chemotaxis proteins (MCP) to form gamma-glutamyl methyl ester residues in MCP.</text>
</comment>
<name>A0A369AR85_9BURK</name>
<dbReference type="PANTHER" id="PTHR24422">
    <property type="entry name" value="CHEMOTAXIS PROTEIN METHYLTRANSFERASE"/>
    <property type="match status" value="1"/>
</dbReference>
<keyword evidence="4 5" id="KW-0949">S-adenosyl-L-methionine</keyword>